<dbReference type="PANTHER" id="PTHR47635:SF2">
    <property type="entry name" value="LAMG-LIKE JELLYROLL FOLD DOMAIN-CONTAINING PROTEIN"/>
    <property type="match status" value="1"/>
</dbReference>
<evidence type="ECO:0000256" key="2">
    <source>
        <dbReference type="ARBA" id="ARBA00023157"/>
    </source>
</evidence>
<evidence type="ECO:0000256" key="3">
    <source>
        <dbReference type="SAM" id="SignalP"/>
    </source>
</evidence>
<gene>
    <name evidence="5" type="ORF">PN36_19635</name>
</gene>
<keyword evidence="2" id="KW-1015">Disulfide bond</keyword>
<keyword evidence="1 3" id="KW-0732">Signal</keyword>
<sequence>MVKLRCWLRSVLLIAIGLSWFSGAMADLSDGLVAYYPFDGNVLDESGNGNHGRVNGATLTTDRFGKTDNAYSFDGSDDCILVNDSTTLNISSSISLFAWIKNDGQHYNAEIAMIVAKHYTHSGRSYTLWDSDGDSSGHPPGVTLGLYNKRDAQFHTIGDRVNDGKWHLVVGTYNEHSGMSNVYIDGELNQTKDIGQIGLMQTSVPVSIGCYLKSADGSFLRQFFHGTIDDVRIYNRAISKSEIQQLYQMNNPPDNCWATYEKGSLHIPCIKVKGPFDDELHYEADMQYEPLSDPMTFQVTGVKPK</sequence>
<evidence type="ECO:0000256" key="1">
    <source>
        <dbReference type="ARBA" id="ARBA00022729"/>
    </source>
</evidence>
<dbReference type="Proteomes" id="UP000030428">
    <property type="component" value="Unassembled WGS sequence"/>
</dbReference>
<evidence type="ECO:0000313" key="6">
    <source>
        <dbReference type="Proteomes" id="UP000030428"/>
    </source>
</evidence>
<dbReference type="Gene3D" id="2.60.120.200">
    <property type="match status" value="1"/>
</dbReference>
<comment type="caution">
    <text evidence="5">The sequence shown here is derived from an EMBL/GenBank/DDBJ whole genome shotgun (WGS) entry which is preliminary data.</text>
</comment>
<keyword evidence="6" id="KW-1185">Reference proteome</keyword>
<dbReference type="EMBL" id="JSZA02000082">
    <property type="protein sequence ID" value="TGO02758.1"/>
    <property type="molecule type" value="Genomic_DNA"/>
</dbReference>
<protein>
    <recommendedName>
        <fullName evidence="4">LamG-like jellyroll fold domain-containing protein</fullName>
    </recommendedName>
</protein>
<dbReference type="InterPro" id="IPR013320">
    <property type="entry name" value="ConA-like_dom_sf"/>
</dbReference>
<name>A0A4E0QQ00_9GAMM</name>
<dbReference type="SMART" id="SM00560">
    <property type="entry name" value="LamGL"/>
    <property type="match status" value="1"/>
</dbReference>
<proteinExistence type="predicted"/>
<dbReference type="Pfam" id="PF13385">
    <property type="entry name" value="Laminin_G_3"/>
    <property type="match status" value="1"/>
</dbReference>
<reference evidence="5 6" key="1">
    <citation type="journal article" date="2016" name="Front. Microbiol.">
        <title>Single-Cell (Meta-)Genomics of a Dimorphic Candidatus Thiomargarita nelsonii Reveals Genomic Plasticity.</title>
        <authorList>
            <person name="Flood B.E."/>
            <person name="Fliss P."/>
            <person name="Jones D.S."/>
            <person name="Dick G.J."/>
            <person name="Jain S."/>
            <person name="Kaster A.K."/>
            <person name="Winkel M."/>
            <person name="Mussmann M."/>
            <person name="Bailey J."/>
        </authorList>
    </citation>
    <scope>NUCLEOTIDE SEQUENCE [LARGE SCALE GENOMIC DNA]</scope>
    <source>
        <strain evidence="5">Hydrate Ridge</strain>
    </source>
</reference>
<feature type="chain" id="PRO_5020033528" description="LamG-like jellyroll fold domain-containing protein" evidence="3">
    <location>
        <begin position="27"/>
        <end position="305"/>
    </location>
</feature>
<dbReference type="InterPro" id="IPR006558">
    <property type="entry name" value="LamG-like"/>
</dbReference>
<dbReference type="AlphaFoldDB" id="A0A4E0QQ00"/>
<feature type="domain" description="LamG-like jellyroll fold" evidence="4">
    <location>
        <begin position="92"/>
        <end position="241"/>
    </location>
</feature>
<organism evidence="5 6">
    <name type="scientific">Candidatus Thiomargarita nelsonii</name>
    <dbReference type="NCBI Taxonomy" id="1003181"/>
    <lineage>
        <taxon>Bacteria</taxon>
        <taxon>Pseudomonadati</taxon>
        <taxon>Pseudomonadota</taxon>
        <taxon>Gammaproteobacteria</taxon>
        <taxon>Thiotrichales</taxon>
        <taxon>Thiotrichaceae</taxon>
        <taxon>Thiomargarita</taxon>
    </lineage>
</organism>
<feature type="signal peptide" evidence="3">
    <location>
        <begin position="1"/>
        <end position="26"/>
    </location>
</feature>
<evidence type="ECO:0000313" key="5">
    <source>
        <dbReference type="EMBL" id="TGO02758.1"/>
    </source>
</evidence>
<evidence type="ECO:0000259" key="4">
    <source>
        <dbReference type="SMART" id="SM00560"/>
    </source>
</evidence>
<accession>A0A4E0QQ00</accession>
<dbReference type="SUPFAM" id="SSF49899">
    <property type="entry name" value="Concanavalin A-like lectins/glucanases"/>
    <property type="match status" value="1"/>
</dbReference>
<dbReference type="PANTHER" id="PTHR47635">
    <property type="entry name" value="CUB DOMAIN-CONTAINING PROTEIN"/>
    <property type="match status" value="1"/>
</dbReference>